<keyword evidence="8 14" id="KW-0249">Electron transport</keyword>
<dbReference type="FunFam" id="3.40.50.970:FF:000039">
    <property type="entry name" value="Indolepyruvate oxidoreductase subunit IorA"/>
    <property type="match status" value="1"/>
</dbReference>
<evidence type="ECO:0000256" key="7">
    <source>
        <dbReference type="ARBA" id="ARBA00022723"/>
    </source>
</evidence>
<dbReference type="OrthoDB" id="9804603at2"/>
<evidence type="ECO:0000256" key="12">
    <source>
        <dbReference type="ARBA" id="ARBA00030514"/>
    </source>
</evidence>
<dbReference type="InterPro" id="IPR017721">
    <property type="entry name" value="IorA"/>
</dbReference>
<gene>
    <name evidence="17" type="primary">iorA</name>
    <name evidence="17" type="ORF">DQK91_13375</name>
</gene>
<dbReference type="InterPro" id="IPR011766">
    <property type="entry name" value="TPP_enzyme_TPP-bd"/>
</dbReference>
<keyword evidence="10 14" id="KW-0408">Iron</keyword>
<evidence type="ECO:0000256" key="3">
    <source>
        <dbReference type="ARBA" id="ARBA00012812"/>
    </source>
</evidence>
<dbReference type="NCBIfam" id="TIGR03336">
    <property type="entry name" value="IOR_alpha"/>
    <property type="match status" value="1"/>
</dbReference>
<evidence type="ECO:0000256" key="11">
    <source>
        <dbReference type="ARBA" id="ARBA00023014"/>
    </source>
</evidence>
<dbReference type="InterPro" id="IPR002880">
    <property type="entry name" value="Pyrv_Fd/Flavodoxin_OxRdtase_N"/>
</dbReference>
<dbReference type="PANTHER" id="PTHR43710">
    <property type="entry name" value="2-HYDROXYACYL-COA LYASE"/>
    <property type="match status" value="1"/>
</dbReference>
<evidence type="ECO:0000259" key="16">
    <source>
        <dbReference type="Pfam" id="PF02775"/>
    </source>
</evidence>
<comment type="function">
    <text evidence="1 14">Catalyzes the ferredoxin-dependent oxidative decarboxylation of arylpyruvates.</text>
</comment>
<accession>A0A6P1ZG34</accession>
<dbReference type="InterPro" id="IPR009014">
    <property type="entry name" value="Transketo_C/PFOR_II"/>
</dbReference>
<dbReference type="GO" id="GO:0046872">
    <property type="term" value="F:metal ion binding"/>
    <property type="evidence" value="ECO:0007669"/>
    <property type="project" value="UniProtKB-UniRule"/>
</dbReference>
<dbReference type="Proteomes" id="UP000434052">
    <property type="component" value="Unassembled WGS sequence"/>
</dbReference>
<keyword evidence="11 14" id="KW-0411">Iron-sulfur</keyword>
<keyword evidence="17" id="KW-0670">Pyruvate</keyword>
<comment type="caution">
    <text evidence="17">The sequence shown here is derived from an EMBL/GenBank/DDBJ whole genome shotgun (WGS) entry which is preliminary data.</text>
</comment>
<feature type="domain" description="Pyruvate flavodoxin/ferredoxin oxidoreductase pyrimidine binding" evidence="15">
    <location>
        <begin position="25"/>
        <end position="187"/>
    </location>
</feature>
<dbReference type="InterPro" id="IPR029061">
    <property type="entry name" value="THDP-binding"/>
</dbReference>
<dbReference type="RefSeq" id="WP_144305872.1">
    <property type="nucleotide sequence ID" value="NZ_QMIF01000008.1"/>
</dbReference>
<sequence>MPHPLMDTKPGETRLLLGNEAIVRGAIEAGIDCVTCYPGTPSSEVPDTFYRVKHAAAENADYHFEYSPNEKVALEVGGGASLAGAMTLVTMKHVGVNVAADPLCTIAYVGSPGGLVLLSADDPGCHSSQNEQDNRIYGRLAGLPVFEPATAQECKDMAKEALLFSRRTGRPVLLRTTTRVNHIRGPVVFGDVPEPARKADPKPFVKNPSKYVPIPAFARSMRLALLDHLAAVSAEAEQSPWMTERGKGDVAVVATGISRAYMNDALEMTGLGDTIRVLELGLTYPLPEKRLASLLGEVKKLLVLEEGEPVLEREIRELAKRAGLDTEVLGKMSGVGHDFEHEGGIGLPRYGEYETRVAANALQKLVDPSFTPEAPATAAEPVEGLPTRPPNLCAGCSHRALYYAVRQQFGDNAVYSSDIGCYTLGILPPLSCADFLFCMGSSISGGSGMARFDKRPVLAFIGDSTFFHSGITGLVNAVFNKHNVLLVVLDNRTTAMTGHQPNPGVDATLAGENEVKVDIEAVCRAVGVEHVRKVNPNKLNASLAALSELAELPGVKVLIAEEPCVLFARRSMGRKPTVIADVAEQGPAVDACLESLACPAFYREDSEVAVDPVQCSGCMVCAQVTKESEESGAIKARKRG</sequence>
<dbReference type="GO" id="GO:0043805">
    <property type="term" value="F:indolepyruvate ferredoxin oxidoreductase activity"/>
    <property type="evidence" value="ECO:0007669"/>
    <property type="project" value="UniProtKB-UniRule"/>
</dbReference>
<dbReference type="SUPFAM" id="SSF52922">
    <property type="entry name" value="TK C-terminal domain-like"/>
    <property type="match status" value="1"/>
</dbReference>
<name>A0A6P1ZG34_9BACT</name>
<dbReference type="PIRSF" id="PIRSF006439">
    <property type="entry name" value="Indolepyruvate_ferr_oxidored"/>
    <property type="match status" value="1"/>
</dbReference>
<dbReference type="CDD" id="cd07034">
    <property type="entry name" value="TPP_PYR_PFOR_IOR-alpha_like"/>
    <property type="match status" value="1"/>
</dbReference>
<dbReference type="EC" id="1.2.7.8" evidence="3 14"/>
<dbReference type="AlphaFoldDB" id="A0A6P1ZG34"/>
<comment type="cofactor">
    <cofactor evidence="14">
        <name>[4Fe-4S] cluster</name>
        <dbReference type="ChEBI" id="CHEBI:49883"/>
    </cofactor>
    <text evidence="14">Binds 2 [4Fe-4S] clusters. In this family the first cluster has a non-standard and varying [4Fe-4S] binding motif CX(2)CX(2)CX(4-5)CP.</text>
</comment>
<evidence type="ECO:0000256" key="1">
    <source>
        <dbReference type="ARBA" id="ARBA00002995"/>
    </source>
</evidence>
<evidence type="ECO:0000313" key="17">
    <source>
        <dbReference type="EMBL" id="TVM33142.1"/>
    </source>
</evidence>
<organism evidence="17 18">
    <name type="scientific">Oceanidesulfovibrio marinus</name>
    <dbReference type="NCBI Taxonomy" id="370038"/>
    <lineage>
        <taxon>Bacteria</taxon>
        <taxon>Pseudomonadati</taxon>
        <taxon>Thermodesulfobacteriota</taxon>
        <taxon>Desulfovibrionia</taxon>
        <taxon>Desulfovibrionales</taxon>
        <taxon>Desulfovibrionaceae</taxon>
        <taxon>Oceanidesulfovibrio</taxon>
    </lineage>
</organism>
<reference evidence="17 18" key="1">
    <citation type="submission" date="2018-06" db="EMBL/GenBank/DDBJ databases">
        <title>Complete genome of Desulfovibrio marinus P48SEP.</title>
        <authorList>
            <person name="Crispim J.S."/>
            <person name="Vidigal P.M.P."/>
            <person name="Silva L.C.F."/>
            <person name="Araujo L.C."/>
            <person name="Laguardia C.N."/>
            <person name="Dias R.S."/>
            <person name="Sousa M.P."/>
            <person name="Paula S.O."/>
            <person name="Silva C."/>
        </authorList>
    </citation>
    <scope>NUCLEOTIDE SEQUENCE [LARGE SCALE GENOMIC DNA]</scope>
    <source>
        <strain evidence="17 18">P48SEP</strain>
    </source>
</reference>
<evidence type="ECO:0000256" key="10">
    <source>
        <dbReference type="ARBA" id="ARBA00023004"/>
    </source>
</evidence>
<evidence type="ECO:0000256" key="8">
    <source>
        <dbReference type="ARBA" id="ARBA00022982"/>
    </source>
</evidence>
<keyword evidence="5 14" id="KW-0813">Transport</keyword>
<evidence type="ECO:0000256" key="14">
    <source>
        <dbReference type="PIRNR" id="PIRNR006439"/>
    </source>
</evidence>
<keyword evidence="7 14" id="KW-0479">Metal-binding</keyword>
<feature type="domain" description="Thiamine pyrophosphate enzyme TPP-binding" evidence="16">
    <location>
        <begin position="418"/>
        <end position="544"/>
    </location>
</feature>
<evidence type="ECO:0000259" key="15">
    <source>
        <dbReference type="Pfam" id="PF01855"/>
    </source>
</evidence>
<evidence type="ECO:0000256" key="6">
    <source>
        <dbReference type="ARBA" id="ARBA00022485"/>
    </source>
</evidence>
<evidence type="ECO:0000256" key="9">
    <source>
        <dbReference type="ARBA" id="ARBA00023002"/>
    </source>
</evidence>
<proteinExistence type="predicted"/>
<dbReference type="GO" id="GO:0051539">
    <property type="term" value="F:4 iron, 4 sulfur cluster binding"/>
    <property type="evidence" value="ECO:0007669"/>
    <property type="project" value="UniProtKB-UniRule"/>
</dbReference>
<protein>
    <recommendedName>
        <fullName evidence="4 14">Indolepyruvate oxidoreductase subunit IorA</fullName>
        <shortName evidence="14">IOR</shortName>
        <ecNumber evidence="3 14">1.2.7.8</ecNumber>
    </recommendedName>
    <alternativeName>
        <fullName evidence="12 14">Indolepyruvate ferredoxin oxidoreductase subunit alpha</fullName>
    </alternativeName>
</protein>
<dbReference type="EMBL" id="QMIF01000008">
    <property type="protein sequence ID" value="TVM33142.1"/>
    <property type="molecule type" value="Genomic_DNA"/>
</dbReference>
<keyword evidence="6 14" id="KW-0004">4Fe-4S</keyword>
<dbReference type="Gene3D" id="3.40.50.970">
    <property type="match status" value="2"/>
</dbReference>
<evidence type="ECO:0000256" key="13">
    <source>
        <dbReference type="ARBA" id="ARBA00048332"/>
    </source>
</evidence>
<comment type="catalytic activity">
    <reaction evidence="13 14">
        <text>indole-3-pyruvate + 2 oxidized [2Fe-2S]-[ferredoxin] + CoA = (indol-3-yl)acetyl-CoA + 2 reduced [2Fe-2S]-[ferredoxin] + CO2 + H(+)</text>
        <dbReference type="Rhea" id="RHEA:12645"/>
        <dbReference type="Rhea" id="RHEA-COMP:10000"/>
        <dbReference type="Rhea" id="RHEA-COMP:10001"/>
        <dbReference type="ChEBI" id="CHEBI:15378"/>
        <dbReference type="ChEBI" id="CHEBI:16526"/>
        <dbReference type="ChEBI" id="CHEBI:17640"/>
        <dbReference type="ChEBI" id="CHEBI:33737"/>
        <dbReference type="ChEBI" id="CHEBI:33738"/>
        <dbReference type="ChEBI" id="CHEBI:57271"/>
        <dbReference type="ChEBI" id="CHEBI:57287"/>
        <dbReference type="EC" id="1.2.7.8"/>
    </reaction>
</comment>
<evidence type="ECO:0000313" key="18">
    <source>
        <dbReference type="Proteomes" id="UP000434052"/>
    </source>
</evidence>
<evidence type="ECO:0000256" key="4">
    <source>
        <dbReference type="ARBA" id="ARBA00017710"/>
    </source>
</evidence>
<evidence type="ECO:0000256" key="2">
    <source>
        <dbReference type="ARBA" id="ARBA00011238"/>
    </source>
</evidence>
<comment type="subunit">
    <text evidence="2">Heterodimer of the IorA and IorB subunits.</text>
</comment>
<dbReference type="SUPFAM" id="SSF52518">
    <property type="entry name" value="Thiamin diphosphate-binding fold (THDP-binding)"/>
    <property type="match status" value="2"/>
</dbReference>
<dbReference type="GO" id="GO:0030976">
    <property type="term" value="F:thiamine pyrophosphate binding"/>
    <property type="evidence" value="ECO:0007669"/>
    <property type="project" value="InterPro"/>
</dbReference>
<dbReference type="InterPro" id="IPR045025">
    <property type="entry name" value="HACL1-like"/>
</dbReference>
<keyword evidence="9 14" id="KW-0560">Oxidoreductase</keyword>
<dbReference type="PANTHER" id="PTHR43710:SF7">
    <property type="entry name" value="INDOLEPYRUVATE OXIDOREDUCTASE SUBUNIT IORA"/>
    <property type="match status" value="1"/>
</dbReference>
<dbReference type="Pfam" id="PF02775">
    <property type="entry name" value="TPP_enzyme_C"/>
    <property type="match status" value="1"/>
</dbReference>
<evidence type="ECO:0000256" key="5">
    <source>
        <dbReference type="ARBA" id="ARBA00022448"/>
    </source>
</evidence>
<dbReference type="GO" id="GO:0044281">
    <property type="term" value="P:small molecule metabolic process"/>
    <property type="evidence" value="ECO:0007669"/>
    <property type="project" value="UniProtKB-ARBA"/>
</dbReference>
<dbReference type="Pfam" id="PF01855">
    <property type="entry name" value="POR_N"/>
    <property type="match status" value="1"/>
</dbReference>
<dbReference type="CDD" id="cd02008">
    <property type="entry name" value="TPP_IOR_alpha"/>
    <property type="match status" value="1"/>
</dbReference>